<dbReference type="Gene3D" id="3.30.1330.10">
    <property type="entry name" value="PurM-like, N-terminal domain"/>
    <property type="match status" value="1"/>
</dbReference>
<dbReference type="Pfam" id="PF00586">
    <property type="entry name" value="AIRS"/>
    <property type="match status" value="1"/>
</dbReference>
<dbReference type="InterPro" id="IPR010918">
    <property type="entry name" value="PurM-like_C_dom"/>
</dbReference>
<gene>
    <name evidence="1" type="ORF">IJ22_33770</name>
</gene>
<dbReference type="InterPro" id="IPR016188">
    <property type="entry name" value="PurM-like_N"/>
</dbReference>
<dbReference type="InterPro" id="IPR006283">
    <property type="entry name" value="ThiL-like"/>
</dbReference>
<evidence type="ECO:0000313" key="2">
    <source>
        <dbReference type="Proteomes" id="UP000061660"/>
    </source>
</evidence>
<dbReference type="PATRIC" id="fig|162209.4.peg.3613"/>
<dbReference type="InterPro" id="IPR036676">
    <property type="entry name" value="PurM-like_C_sf"/>
</dbReference>
<dbReference type="GO" id="GO:0009228">
    <property type="term" value="P:thiamine biosynthetic process"/>
    <property type="evidence" value="ECO:0007669"/>
    <property type="project" value="InterPro"/>
</dbReference>
<name>A0A0U2WEG7_9BACL</name>
<dbReference type="KEGG" id="pnp:IJ22_33770"/>
<dbReference type="PANTHER" id="PTHR30270:SF0">
    <property type="entry name" value="THIAMINE-MONOPHOSPHATE KINASE"/>
    <property type="match status" value="1"/>
</dbReference>
<dbReference type="PANTHER" id="PTHR30270">
    <property type="entry name" value="THIAMINE-MONOPHOSPHATE KINASE"/>
    <property type="match status" value="1"/>
</dbReference>
<dbReference type="AlphaFoldDB" id="A0A0U2WEG7"/>
<dbReference type="Pfam" id="PF02769">
    <property type="entry name" value="AIRS_C"/>
    <property type="match status" value="1"/>
</dbReference>
<organism evidence="1 2">
    <name type="scientific">Paenibacillus naphthalenovorans</name>
    <dbReference type="NCBI Taxonomy" id="162209"/>
    <lineage>
        <taxon>Bacteria</taxon>
        <taxon>Bacillati</taxon>
        <taxon>Bacillota</taxon>
        <taxon>Bacilli</taxon>
        <taxon>Bacillales</taxon>
        <taxon>Paenibacillaceae</taxon>
        <taxon>Paenibacillus</taxon>
    </lineage>
</organism>
<dbReference type="SUPFAM" id="SSF55326">
    <property type="entry name" value="PurM N-terminal domain-like"/>
    <property type="match status" value="1"/>
</dbReference>
<dbReference type="InterPro" id="IPR024030">
    <property type="entry name" value="AIR_synthase-rel_sll0787"/>
</dbReference>
<dbReference type="InterPro" id="IPR011413">
    <property type="entry name" value="UCP036540_AIR"/>
</dbReference>
<protein>
    <submittedName>
        <fullName evidence="1">AIR synthase-related protein</fullName>
    </submittedName>
</protein>
<dbReference type="CDD" id="cd02192">
    <property type="entry name" value="PurM-like3"/>
    <property type="match status" value="1"/>
</dbReference>
<dbReference type="SUPFAM" id="SSF56042">
    <property type="entry name" value="PurM C-terminal domain-like"/>
    <property type="match status" value="1"/>
</dbReference>
<sequence>MNELSRLVSHLAESSGFRRKKDIQIPLQKFQWDPKAMLDPIGDDAAVLPSAEGYLLMSCDGIIPGLVKEDPLWAGYCAVLVSVSDIYAMGGRPVAMVNMLSASDEATASLIAEGMAEGCRKLGVPMVGGHYLPEETEGVATAIIGRATHLLRASSGRAGQALIAAVDLDGTPYKHYLQWDCTSAKEPWALLKKLELLPAIAEKGLAVAARDISNAGLLGTIAMLAENAGCGAYVHIDRVPKPEAVELERWLQMFPGYGFILAADAEHSEEILSIFAREGITAAVVGELTSDTRVLVGNGAEEVVLIDWANESLVVARHG</sequence>
<evidence type="ECO:0000313" key="1">
    <source>
        <dbReference type="EMBL" id="ALS23738.1"/>
    </source>
</evidence>
<proteinExistence type="predicted"/>
<keyword evidence="2" id="KW-1185">Reference proteome</keyword>
<dbReference type="Proteomes" id="UP000061660">
    <property type="component" value="Chromosome"/>
</dbReference>
<dbReference type="PIRSF" id="PIRSF036540">
    <property type="entry name" value="UCP036540_AIR"/>
    <property type="match status" value="1"/>
</dbReference>
<dbReference type="NCBIfam" id="TIGR04049">
    <property type="entry name" value="AIR_rel_sll0787"/>
    <property type="match status" value="1"/>
</dbReference>
<dbReference type="InterPro" id="IPR036921">
    <property type="entry name" value="PurM-like_N_sf"/>
</dbReference>
<dbReference type="RefSeq" id="WP_062409598.1">
    <property type="nucleotide sequence ID" value="NZ_BJCS01000010.1"/>
</dbReference>
<dbReference type="EMBL" id="CP013652">
    <property type="protein sequence ID" value="ALS23738.1"/>
    <property type="molecule type" value="Genomic_DNA"/>
</dbReference>
<reference evidence="1 2" key="2">
    <citation type="journal article" date="2016" name="Genome Announc.">
        <title>Complete Genome Sequences of Two Interactive Moderate Thermophiles, Paenibacillus napthalenovorans 32O-Y and Paenibacillus sp. 32O-W.</title>
        <authorList>
            <person name="Butler R.R.III."/>
            <person name="Wang J."/>
            <person name="Stark B.C."/>
            <person name="Pombert J.F."/>
        </authorList>
    </citation>
    <scope>NUCLEOTIDE SEQUENCE [LARGE SCALE GENOMIC DNA]</scope>
    <source>
        <strain evidence="1 2">32O-Y</strain>
    </source>
</reference>
<accession>A0A0U2WEG7</accession>
<dbReference type="GO" id="GO:0009030">
    <property type="term" value="F:thiamine-phosphate kinase activity"/>
    <property type="evidence" value="ECO:0007669"/>
    <property type="project" value="InterPro"/>
</dbReference>
<dbReference type="OrthoDB" id="9772934at2"/>
<dbReference type="Gene3D" id="3.90.650.10">
    <property type="entry name" value="PurM-like C-terminal domain"/>
    <property type="match status" value="1"/>
</dbReference>
<dbReference type="STRING" id="162209.IJ22_33770"/>
<reference evidence="2" key="1">
    <citation type="submission" date="2015-12" db="EMBL/GenBank/DDBJ databases">
        <title>Complete genome sequences of two moderately thermophilic Paenibacillus species.</title>
        <authorList>
            <person name="Butler R.III."/>
            <person name="Wang J."/>
            <person name="Stark B.C."/>
            <person name="Pombert J.-F."/>
        </authorList>
    </citation>
    <scope>NUCLEOTIDE SEQUENCE [LARGE SCALE GENOMIC DNA]</scope>
    <source>
        <strain evidence="2">32O-Y</strain>
    </source>
</reference>